<dbReference type="Pfam" id="PF04030">
    <property type="entry name" value="ALO"/>
    <property type="match status" value="1"/>
</dbReference>
<dbReference type="Gene3D" id="3.30.70.2530">
    <property type="match status" value="1"/>
</dbReference>
<dbReference type="PANTHER" id="PTHR43762:SF1">
    <property type="entry name" value="D-ARABINONO-1,4-LACTONE OXIDASE"/>
    <property type="match status" value="1"/>
</dbReference>
<dbReference type="InterPro" id="IPR006094">
    <property type="entry name" value="Oxid_FAD_bind_N"/>
</dbReference>
<dbReference type="EMBL" id="JBHSLD010000007">
    <property type="protein sequence ID" value="MFC5380781.1"/>
    <property type="molecule type" value="Genomic_DNA"/>
</dbReference>
<dbReference type="SUPFAM" id="SSF56176">
    <property type="entry name" value="FAD-binding/transporter-associated domain-like"/>
    <property type="match status" value="1"/>
</dbReference>
<accession>A0ABW0GR87</accession>
<keyword evidence="1" id="KW-0560">Oxidoreductase</keyword>
<dbReference type="RefSeq" id="WP_340267659.1">
    <property type="nucleotide sequence ID" value="NZ_JBBEOG010000002.1"/>
</dbReference>
<dbReference type="InterPro" id="IPR007173">
    <property type="entry name" value="ALO_C"/>
</dbReference>
<feature type="domain" description="FAD-binding PCMH-type" evidence="2">
    <location>
        <begin position="11"/>
        <end position="175"/>
    </location>
</feature>
<dbReference type="PIRSF" id="PIRSF000136">
    <property type="entry name" value="LGO_GLO"/>
    <property type="match status" value="1"/>
</dbReference>
<dbReference type="Gene3D" id="3.30.43.10">
    <property type="entry name" value="Uridine Diphospho-n-acetylenolpyruvylglucosamine Reductase, domain 2"/>
    <property type="match status" value="1"/>
</dbReference>
<evidence type="ECO:0000259" key="2">
    <source>
        <dbReference type="PROSITE" id="PS51387"/>
    </source>
</evidence>
<sequence length="414" mass="43898">MAALRNWAGNVTFAAREVHRPADEESLRRLVAASSRLRVLGSGHSFSPVADTDGDLVVLDQMPADVDLDTATGVVRVAAGLRYGDVVERLHAAGRALPSMGSLPHICVAGAAATGTHGSGDGNQVLGASVVGLRLVTADGDVLDVGADDPRLPGAVVSLGTLGVVTHLDLATVPTYDLTQTVLEGLPLDALDDHLDDVMAAGYSVSVFTTWGPERRAAVWCKRLVDAEPLPEGWLGTTPADGARHPVPGEAADHATQQLGEPGPWFARLPHFRLEFTPSVGEELQSEWLVPRGQAVAALRAVAGLADLVHPVLAVSELRSIAADGLWLSPAEGRDSLGVHFTWVPDTERVLPVVEALEEALAPFAARPHWGKVFRAEPAAVQALYPRLDDFRELRRSLDPTATFGNAFTARYVD</sequence>
<dbReference type="InterPro" id="IPR016171">
    <property type="entry name" value="Vanillyl_alc_oxidase_C-sub2"/>
</dbReference>
<evidence type="ECO:0000256" key="1">
    <source>
        <dbReference type="ARBA" id="ARBA00023002"/>
    </source>
</evidence>
<evidence type="ECO:0000313" key="4">
    <source>
        <dbReference type="Proteomes" id="UP001596122"/>
    </source>
</evidence>
<name>A0ABW0GR87_9MICO</name>
<dbReference type="Proteomes" id="UP001596122">
    <property type="component" value="Unassembled WGS sequence"/>
</dbReference>
<proteinExistence type="predicted"/>
<comment type="caution">
    <text evidence="3">The sequence shown here is derived from an EMBL/GenBank/DDBJ whole genome shotgun (WGS) entry which is preliminary data.</text>
</comment>
<dbReference type="PROSITE" id="PS51387">
    <property type="entry name" value="FAD_PCMH"/>
    <property type="match status" value="1"/>
</dbReference>
<dbReference type="Gene3D" id="1.10.45.10">
    <property type="entry name" value="Vanillyl-alcohol Oxidase, Chain A, domain 4"/>
    <property type="match status" value="1"/>
</dbReference>
<dbReference type="Gene3D" id="3.30.70.2520">
    <property type="match status" value="1"/>
</dbReference>
<evidence type="ECO:0000313" key="3">
    <source>
        <dbReference type="EMBL" id="MFC5380781.1"/>
    </source>
</evidence>
<dbReference type="InterPro" id="IPR036318">
    <property type="entry name" value="FAD-bd_PCMH-like_sf"/>
</dbReference>
<organism evidence="3 4">
    <name type="scientific">Aquipuribacter nitratireducens</name>
    <dbReference type="NCBI Taxonomy" id="650104"/>
    <lineage>
        <taxon>Bacteria</taxon>
        <taxon>Bacillati</taxon>
        <taxon>Actinomycetota</taxon>
        <taxon>Actinomycetes</taxon>
        <taxon>Micrococcales</taxon>
        <taxon>Intrasporangiaceae</taxon>
        <taxon>Aquipuribacter</taxon>
    </lineage>
</organism>
<keyword evidence="4" id="KW-1185">Reference proteome</keyword>
<protein>
    <submittedName>
        <fullName evidence="3">FAD-binding protein</fullName>
    </submittedName>
</protein>
<dbReference type="InterPro" id="IPR016166">
    <property type="entry name" value="FAD-bd_PCMH"/>
</dbReference>
<dbReference type="InterPro" id="IPR016169">
    <property type="entry name" value="FAD-bd_PCMH_sub2"/>
</dbReference>
<gene>
    <name evidence="3" type="ORF">ACFPJ6_08265</name>
</gene>
<reference evidence="4" key="1">
    <citation type="journal article" date="2019" name="Int. J. Syst. Evol. Microbiol.">
        <title>The Global Catalogue of Microorganisms (GCM) 10K type strain sequencing project: providing services to taxonomists for standard genome sequencing and annotation.</title>
        <authorList>
            <consortium name="The Broad Institute Genomics Platform"/>
            <consortium name="The Broad Institute Genome Sequencing Center for Infectious Disease"/>
            <person name="Wu L."/>
            <person name="Ma J."/>
        </authorList>
    </citation>
    <scope>NUCLEOTIDE SEQUENCE [LARGE SCALE GENOMIC DNA]</scope>
    <source>
        <strain evidence="4">CCUG 43114</strain>
    </source>
</reference>
<dbReference type="InterPro" id="IPR010031">
    <property type="entry name" value="FAD_lactone_oxidase-like"/>
</dbReference>
<dbReference type="InterPro" id="IPR016167">
    <property type="entry name" value="FAD-bd_PCMH_sub1"/>
</dbReference>
<dbReference type="Gene3D" id="3.30.465.10">
    <property type="match status" value="1"/>
</dbReference>
<dbReference type="Pfam" id="PF01565">
    <property type="entry name" value="FAD_binding_4"/>
    <property type="match status" value="1"/>
</dbReference>
<dbReference type="PANTHER" id="PTHR43762">
    <property type="entry name" value="L-GULONOLACTONE OXIDASE"/>
    <property type="match status" value="1"/>
</dbReference>